<evidence type="ECO:0000259" key="6">
    <source>
        <dbReference type="PROSITE" id="PS50850"/>
    </source>
</evidence>
<dbReference type="PANTHER" id="PTHR11360">
    <property type="entry name" value="MONOCARBOXYLATE TRANSPORTER"/>
    <property type="match status" value="1"/>
</dbReference>
<feature type="transmembrane region" description="Helical" evidence="5">
    <location>
        <begin position="31"/>
        <end position="51"/>
    </location>
</feature>
<proteinExistence type="predicted"/>
<feature type="domain" description="Major facilitator superfamily (MFS) profile" evidence="6">
    <location>
        <begin position="13"/>
        <end position="442"/>
    </location>
</feature>
<feature type="transmembrane region" description="Helical" evidence="5">
    <location>
        <begin position="195"/>
        <end position="218"/>
    </location>
</feature>
<keyword evidence="4 5" id="KW-0472">Membrane</keyword>
<feature type="transmembrane region" description="Helical" evidence="5">
    <location>
        <begin position="167"/>
        <end position="189"/>
    </location>
</feature>
<dbReference type="SUPFAM" id="SSF103473">
    <property type="entry name" value="MFS general substrate transporter"/>
    <property type="match status" value="1"/>
</dbReference>
<comment type="subcellular location">
    <subcellularLocation>
        <location evidence="1">Cell membrane</location>
        <topology evidence="1">Multi-pass membrane protein</topology>
    </subcellularLocation>
</comment>
<sequence length="451" mass="48434">MNVKTLRKSALVVIMFLILGVLAYEVFTGSLTVSTTVVAVGALAFMAWGYWKVSHERPSTVFFTPVILSQFPEFTSSSFLVYYTLLGVSSALAMPVAGQLVDKLKAQGLLIIGGIIAAVGLIIFGLSTSLWMFYLAGIVIGVGVGLSAQYVPIVVVNRWFFRNKGTIMGVVLAGSGVGGMILGIGMPYLLDSVGWRAASFFLAAFMAAFTILPAIFLVRNSPLDYQIPGYGETAVNADEAADVSGVEPGLTQKEAFTVPWFYVLIASYFLFGMTYAMTQHLVAYLSGTPWGIFVSSSKISAVVITATLSLIVFKPLIGWLIDKMGLLPAMWLTLGVAGVAVFISTWVTYFIPYLVLIVIMSLGTSNGTVSPPLVAQAAFGQRDFSKIWGVLGMGYPIGLAVGTPLWGAFPDKFGSYGAGFVLVPFVTVIFMVGFTLSVKKTRKLWAMNQKK</sequence>
<dbReference type="RefSeq" id="WP_253579376.1">
    <property type="nucleotide sequence ID" value="NZ_JAMFTQ010000019.1"/>
</dbReference>
<evidence type="ECO:0000256" key="1">
    <source>
        <dbReference type="ARBA" id="ARBA00004651"/>
    </source>
</evidence>
<organism evidence="7 8">
    <name type="scientific">Corynebacterium stercoris</name>
    <dbReference type="NCBI Taxonomy" id="2943490"/>
    <lineage>
        <taxon>Bacteria</taxon>
        <taxon>Bacillati</taxon>
        <taxon>Actinomycetota</taxon>
        <taxon>Actinomycetes</taxon>
        <taxon>Mycobacteriales</taxon>
        <taxon>Corynebacteriaceae</taxon>
        <taxon>Corynebacterium</taxon>
    </lineage>
</organism>
<dbReference type="Proteomes" id="UP001204000">
    <property type="component" value="Unassembled WGS sequence"/>
</dbReference>
<comment type="caution">
    <text evidence="7">The sequence shown here is derived from an EMBL/GenBank/DDBJ whole genome shotgun (WGS) entry which is preliminary data.</text>
</comment>
<dbReference type="InterPro" id="IPR011701">
    <property type="entry name" value="MFS"/>
</dbReference>
<dbReference type="Gene3D" id="1.20.1250.20">
    <property type="entry name" value="MFS general substrate transporter like domains"/>
    <property type="match status" value="2"/>
</dbReference>
<feature type="transmembrane region" description="Helical" evidence="5">
    <location>
        <begin position="290"/>
        <end position="313"/>
    </location>
</feature>
<gene>
    <name evidence="7" type="ORF">M5J20_10555</name>
</gene>
<dbReference type="PANTHER" id="PTHR11360:SF284">
    <property type="entry name" value="EG:103B4.3 PROTEIN-RELATED"/>
    <property type="match status" value="1"/>
</dbReference>
<evidence type="ECO:0000256" key="3">
    <source>
        <dbReference type="ARBA" id="ARBA00022989"/>
    </source>
</evidence>
<feature type="transmembrane region" description="Helical" evidence="5">
    <location>
        <begin position="132"/>
        <end position="155"/>
    </location>
</feature>
<feature type="transmembrane region" description="Helical" evidence="5">
    <location>
        <begin position="260"/>
        <end position="278"/>
    </location>
</feature>
<dbReference type="EMBL" id="JAMFTQ010000019">
    <property type="protein sequence ID" value="MCP1388613.1"/>
    <property type="molecule type" value="Genomic_DNA"/>
</dbReference>
<feature type="transmembrane region" description="Helical" evidence="5">
    <location>
        <begin position="353"/>
        <end position="375"/>
    </location>
</feature>
<evidence type="ECO:0000313" key="7">
    <source>
        <dbReference type="EMBL" id="MCP1388613.1"/>
    </source>
</evidence>
<evidence type="ECO:0000256" key="4">
    <source>
        <dbReference type="ARBA" id="ARBA00023136"/>
    </source>
</evidence>
<dbReference type="InterPro" id="IPR036259">
    <property type="entry name" value="MFS_trans_sf"/>
</dbReference>
<feature type="transmembrane region" description="Helical" evidence="5">
    <location>
        <begin position="6"/>
        <end position="24"/>
    </location>
</feature>
<dbReference type="InterPro" id="IPR020846">
    <property type="entry name" value="MFS_dom"/>
</dbReference>
<feature type="transmembrane region" description="Helical" evidence="5">
    <location>
        <begin position="80"/>
        <end position="101"/>
    </location>
</feature>
<protein>
    <submittedName>
        <fullName evidence="7">MFS transporter</fullName>
    </submittedName>
</protein>
<accession>A0ABT1G3L0</accession>
<keyword evidence="3 5" id="KW-1133">Transmembrane helix</keyword>
<feature type="transmembrane region" description="Helical" evidence="5">
    <location>
        <begin position="108"/>
        <end position="126"/>
    </location>
</feature>
<keyword evidence="2 5" id="KW-0812">Transmembrane</keyword>
<keyword evidence="8" id="KW-1185">Reference proteome</keyword>
<feature type="transmembrane region" description="Helical" evidence="5">
    <location>
        <begin position="325"/>
        <end position="347"/>
    </location>
</feature>
<dbReference type="PROSITE" id="PS50850">
    <property type="entry name" value="MFS"/>
    <property type="match status" value="1"/>
</dbReference>
<reference evidence="7" key="1">
    <citation type="submission" date="2022-05" db="EMBL/GenBank/DDBJ databases">
        <title>Corynebacterium sp. TA-R-1 sp. nov., isolated from human feces.</title>
        <authorList>
            <person name="Shamsuzzaman M."/>
            <person name="Dahal R.H."/>
        </authorList>
    </citation>
    <scope>NUCLEOTIDE SEQUENCE</scope>
    <source>
        <strain evidence="7">TA-R-1</strain>
    </source>
</reference>
<name>A0ABT1G3L0_9CORY</name>
<evidence type="ECO:0000256" key="5">
    <source>
        <dbReference type="SAM" id="Phobius"/>
    </source>
</evidence>
<evidence type="ECO:0000313" key="8">
    <source>
        <dbReference type="Proteomes" id="UP001204000"/>
    </source>
</evidence>
<dbReference type="Pfam" id="PF07690">
    <property type="entry name" value="MFS_1"/>
    <property type="match status" value="2"/>
</dbReference>
<evidence type="ECO:0000256" key="2">
    <source>
        <dbReference type="ARBA" id="ARBA00022692"/>
    </source>
</evidence>
<feature type="transmembrane region" description="Helical" evidence="5">
    <location>
        <begin position="387"/>
        <end position="409"/>
    </location>
</feature>
<feature type="transmembrane region" description="Helical" evidence="5">
    <location>
        <begin position="415"/>
        <end position="438"/>
    </location>
</feature>
<dbReference type="InterPro" id="IPR050327">
    <property type="entry name" value="Proton-linked_MCT"/>
</dbReference>